<dbReference type="Proteomes" id="UP001205998">
    <property type="component" value="Unassembled WGS sequence"/>
</dbReference>
<dbReference type="InterPro" id="IPR013106">
    <property type="entry name" value="Ig_V-set"/>
</dbReference>
<proteinExistence type="predicted"/>
<dbReference type="InterPro" id="IPR036179">
    <property type="entry name" value="Ig-like_dom_sf"/>
</dbReference>
<name>A0AAD5ANC2_SILAS</name>
<dbReference type="AlphaFoldDB" id="A0AAD5ANC2"/>
<keyword evidence="1" id="KW-1133">Transmembrane helix</keyword>
<dbReference type="EMBL" id="MU551656">
    <property type="protein sequence ID" value="KAI5619924.1"/>
    <property type="molecule type" value="Genomic_DNA"/>
</dbReference>
<comment type="caution">
    <text evidence="4">The sequence shown here is derived from an EMBL/GenBank/DDBJ whole genome shotgun (WGS) entry which is preliminary data.</text>
</comment>
<evidence type="ECO:0000259" key="3">
    <source>
        <dbReference type="PROSITE" id="PS50835"/>
    </source>
</evidence>
<gene>
    <name evidence="4" type="ORF">C0J50_20518</name>
</gene>
<dbReference type="Gene3D" id="2.60.40.10">
    <property type="entry name" value="Immunoglobulins"/>
    <property type="match status" value="1"/>
</dbReference>
<dbReference type="InterPro" id="IPR007110">
    <property type="entry name" value="Ig-like_dom"/>
</dbReference>
<sequence length="205" mass="23431">MAAYLRLFTLQLLFGLIRPSLLQNISADLISVSPGANITLLCNITNYSAISWYQMISAGSRQIISARQKKLSKQFYVDYNVDESHFNLTGRSSLVIYGVRETDLGFYYCEGRNDTKHIQSGKKIKLNFPGGSNNGYSSEANDWIRNVIVIRVLGETRVIDDSHINMLLFIRRILRSYIMAYMLLFLHIKVCFLAGFLKLNSDKRI</sequence>
<evidence type="ECO:0000256" key="1">
    <source>
        <dbReference type="SAM" id="Phobius"/>
    </source>
</evidence>
<dbReference type="SUPFAM" id="SSF48726">
    <property type="entry name" value="Immunoglobulin"/>
    <property type="match status" value="1"/>
</dbReference>
<feature type="transmembrane region" description="Helical" evidence="1">
    <location>
        <begin position="178"/>
        <end position="197"/>
    </location>
</feature>
<accession>A0AAD5ANC2</accession>
<evidence type="ECO:0000256" key="2">
    <source>
        <dbReference type="SAM" id="SignalP"/>
    </source>
</evidence>
<evidence type="ECO:0000313" key="4">
    <source>
        <dbReference type="EMBL" id="KAI5619924.1"/>
    </source>
</evidence>
<feature type="domain" description="Ig-like" evidence="3">
    <location>
        <begin position="19"/>
        <end position="125"/>
    </location>
</feature>
<organism evidence="4 5">
    <name type="scientific">Silurus asotus</name>
    <name type="common">Amur catfish</name>
    <name type="synonym">Parasilurus asotus</name>
    <dbReference type="NCBI Taxonomy" id="30991"/>
    <lineage>
        <taxon>Eukaryota</taxon>
        <taxon>Metazoa</taxon>
        <taxon>Chordata</taxon>
        <taxon>Craniata</taxon>
        <taxon>Vertebrata</taxon>
        <taxon>Euteleostomi</taxon>
        <taxon>Actinopterygii</taxon>
        <taxon>Neopterygii</taxon>
        <taxon>Teleostei</taxon>
        <taxon>Ostariophysi</taxon>
        <taxon>Siluriformes</taxon>
        <taxon>Siluridae</taxon>
        <taxon>Silurus</taxon>
    </lineage>
</organism>
<reference evidence="4" key="1">
    <citation type="submission" date="2018-07" db="EMBL/GenBank/DDBJ databases">
        <title>Comparative genomics of catfishes provides insights into carnivory and benthic adaptation.</title>
        <authorList>
            <person name="Zhang Y."/>
            <person name="Wang D."/>
            <person name="Peng Z."/>
            <person name="Zheng S."/>
            <person name="Shao F."/>
            <person name="Tao W."/>
        </authorList>
    </citation>
    <scope>NUCLEOTIDE SEQUENCE</scope>
    <source>
        <strain evidence="4">Chongqing</strain>
    </source>
</reference>
<feature type="signal peptide" evidence="2">
    <location>
        <begin position="1"/>
        <end position="22"/>
    </location>
</feature>
<keyword evidence="5" id="KW-1185">Reference proteome</keyword>
<dbReference type="SMART" id="SM00409">
    <property type="entry name" value="IG"/>
    <property type="match status" value="1"/>
</dbReference>
<keyword evidence="1" id="KW-0472">Membrane</keyword>
<dbReference type="Pfam" id="PF07686">
    <property type="entry name" value="V-set"/>
    <property type="match status" value="1"/>
</dbReference>
<dbReference type="PROSITE" id="PS50835">
    <property type="entry name" value="IG_LIKE"/>
    <property type="match status" value="1"/>
</dbReference>
<keyword evidence="1" id="KW-0812">Transmembrane</keyword>
<dbReference type="InterPro" id="IPR013783">
    <property type="entry name" value="Ig-like_fold"/>
</dbReference>
<keyword evidence="2" id="KW-0732">Signal</keyword>
<dbReference type="InterPro" id="IPR003599">
    <property type="entry name" value="Ig_sub"/>
</dbReference>
<feature type="chain" id="PRO_5042268842" description="Ig-like domain-containing protein" evidence="2">
    <location>
        <begin position="23"/>
        <end position="205"/>
    </location>
</feature>
<protein>
    <recommendedName>
        <fullName evidence="3">Ig-like domain-containing protein</fullName>
    </recommendedName>
</protein>
<evidence type="ECO:0000313" key="5">
    <source>
        <dbReference type="Proteomes" id="UP001205998"/>
    </source>
</evidence>